<gene>
    <name evidence="8" type="ORF">BKCO1_8000168</name>
</gene>
<keyword evidence="3" id="KW-0479">Metal-binding</keyword>
<comment type="similarity">
    <text evidence="1">Belongs to the DNA polymerase type-B-like family.</text>
</comment>
<evidence type="ECO:0000259" key="6">
    <source>
        <dbReference type="Pfam" id="PF03828"/>
    </source>
</evidence>
<dbReference type="OrthoDB" id="273917at2759"/>
<dbReference type="GeneID" id="31019529"/>
<accession>A0A1J9R937</accession>
<dbReference type="Gene3D" id="1.10.1410.10">
    <property type="match status" value="1"/>
</dbReference>
<dbReference type="SUPFAM" id="SSF81301">
    <property type="entry name" value="Nucleotidyltransferase"/>
    <property type="match status" value="1"/>
</dbReference>
<dbReference type="InterPro" id="IPR043519">
    <property type="entry name" value="NT_sf"/>
</dbReference>
<evidence type="ECO:0000256" key="4">
    <source>
        <dbReference type="ARBA" id="ARBA00022842"/>
    </source>
</evidence>
<reference evidence="8 9" key="1">
    <citation type="submission" date="2016-10" db="EMBL/GenBank/DDBJ databases">
        <title>Proteomics and genomics reveal pathogen-plant mechanisms compatible with a hemibiotrophic lifestyle of Diplodia corticola.</title>
        <authorList>
            <person name="Fernandes I."/>
            <person name="De Jonge R."/>
            <person name="Van De Peer Y."/>
            <person name="Devreese B."/>
            <person name="Alves A."/>
            <person name="Esteves A.C."/>
        </authorList>
    </citation>
    <scope>NUCLEOTIDE SEQUENCE [LARGE SCALE GENOMIC DNA]</scope>
    <source>
        <strain evidence="8 9">CBS 112549</strain>
    </source>
</reference>
<keyword evidence="4" id="KW-0460">Magnesium</keyword>
<dbReference type="GO" id="GO:0043634">
    <property type="term" value="P:polyadenylation-dependent ncRNA catabolic process"/>
    <property type="evidence" value="ECO:0007669"/>
    <property type="project" value="TreeGrafter"/>
</dbReference>
<organism evidence="8 9">
    <name type="scientific">Diplodia corticola</name>
    <dbReference type="NCBI Taxonomy" id="236234"/>
    <lineage>
        <taxon>Eukaryota</taxon>
        <taxon>Fungi</taxon>
        <taxon>Dikarya</taxon>
        <taxon>Ascomycota</taxon>
        <taxon>Pezizomycotina</taxon>
        <taxon>Dothideomycetes</taxon>
        <taxon>Dothideomycetes incertae sedis</taxon>
        <taxon>Botryosphaeriales</taxon>
        <taxon>Botryosphaeriaceae</taxon>
        <taxon>Diplodia</taxon>
    </lineage>
</organism>
<evidence type="ECO:0000256" key="2">
    <source>
        <dbReference type="ARBA" id="ARBA00012388"/>
    </source>
</evidence>
<dbReference type="Gene3D" id="3.30.460.10">
    <property type="entry name" value="Beta Polymerase, domain 2"/>
    <property type="match status" value="1"/>
</dbReference>
<feature type="region of interest" description="Disordered" evidence="5">
    <location>
        <begin position="108"/>
        <end position="167"/>
    </location>
</feature>
<name>A0A1J9R937_9PEZI</name>
<feature type="region of interest" description="Disordered" evidence="5">
    <location>
        <begin position="599"/>
        <end position="625"/>
    </location>
</feature>
<dbReference type="GO" id="GO:0010605">
    <property type="term" value="P:negative regulation of macromolecule metabolic process"/>
    <property type="evidence" value="ECO:0007669"/>
    <property type="project" value="UniProtKB-ARBA"/>
</dbReference>
<feature type="compositionally biased region" description="Acidic residues" evidence="5">
    <location>
        <begin position="614"/>
        <end position="625"/>
    </location>
</feature>
<evidence type="ECO:0000313" key="9">
    <source>
        <dbReference type="Proteomes" id="UP000183809"/>
    </source>
</evidence>
<dbReference type="Proteomes" id="UP000183809">
    <property type="component" value="Unassembled WGS sequence"/>
</dbReference>
<evidence type="ECO:0000256" key="3">
    <source>
        <dbReference type="ARBA" id="ARBA00022723"/>
    </source>
</evidence>
<dbReference type="STRING" id="236234.A0A1J9R937"/>
<dbReference type="GO" id="GO:1990817">
    <property type="term" value="F:poly(A) RNA polymerase activity"/>
    <property type="evidence" value="ECO:0007669"/>
    <property type="project" value="UniProtKB-EC"/>
</dbReference>
<dbReference type="PANTHER" id="PTHR23092:SF15">
    <property type="entry name" value="INACTIVE NON-CANONICAL POLY(A) RNA POLYMERASE PROTEIN TRF4-2-RELATED"/>
    <property type="match status" value="1"/>
</dbReference>
<dbReference type="InterPro" id="IPR054708">
    <property type="entry name" value="MTPAP-like_central"/>
</dbReference>
<evidence type="ECO:0000256" key="1">
    <source>
        <dbReference type="ARBA" id="ARBA00008593"/>
    </source>
</evidence>
<dbReference type="GO" id="GO:0003729">
    <property type="term" value="F:mRNA binding"/>
    <property type="evidence" value="ECO:0007669"/>
    <property type="project" value="TreeGrafter"/>
</dbReference>
<dbReference type="GO" id="GO:0005730">
    <property type="term" value="C:nucleolus"/>
    <property type="evidence" value="ECO:0007669"/>
    <property type="project" value="TreeGrafter"/>
</dbReference>
<dbReference type="Pfam" id="PF03828">
    <property type="entry name" value="PAP_assoc"/>
    <property type="match status" value="1"/>
</dbReference>
<dbReference type="EC" id="2.7.7.19" evidence="2"/>
<feature type="domain" description="Poly(A) RNA polymerase mitochondrial-like central palm" evidence="7">
    <location>
        <begin position="210"/>
        <end position="351"/>
    </location>
</feature>
<dbReference type="InterPro" id="IPR002058">
    <property type="entry name" value="PAP_assoc"/>
</dbReference>
<feature type="region of interest" description="Disordered" evidence="5">
    <location>
        <begin position="82"/>
        <end position="101"/>
    </location>
</feature>
<feature type="compositionally biased region" description="Basic and acidic residues" evidence="5">
    <location>
        <begin position="131"/>
        <end position="147"/>
    </location>
</feature>
<sequence length="625" mass="70098">MLSDRTICCAGNALRPYVVLSRLFDIPLTRTRAFPTSHCAAAAFSTTVCRRSDNGDPHARNIHATSLDVTLEAHRRANQDSLIRRVHGPQPPPSEHAPLIWLRPHLSPDRFDSLPGPGQDPTARPSEVGDPEQKSTAKKDKNAKDEGSFTSVSKIRAIRTPTLPDREVPPADYLGRYVEPLQKRDDVRDEDLPWFAASLRSGATPMERLRAEIEAFAKYIQPTPEEHAGRVAVADHTRKTWSRFVSRKTGNYKNLQLEVFGSERTGLATATSDIDLRVYNPDVQKESIAMKAPRYHRRKEFTYTLERAFSFYDRDQSFMLVFFRYARYPLISMQHAPTSIDVQLVSSNDTAHARAVAAKYMEELPALRSLYMVFRRMLEIRGLCEVYLGGMNSYSIFYMIAAGMKLGSPAAHDDPAAQLLAVLDFYSNFDATKNWISLEPPEILPKIEKKTTQSKEEKTKLAKHPIGLQDQKQPYLFCLRDPADETNDLGHKTFQWKHLQETLKTLNKKLREKLENDDGSLLITPLVGRSFELLEARRTRLARFGRKYMHTRHALEVPVDLTGKEAGTETAEDVPVDLTEKEAGTEAAKDVPVVLAETGSEAVEEAPVGGQGDADGEADGEAAKA</sequence>
<protein>
    <recommendedName>
        <fullName evidence="2">polynucleotide adenylyltransferase</fullName>
        <ecNumber evidence="2">2.7.7.19</ecNumber>
    </recommendedName>
</protein>
<dbReference type="GO" id="GO:0031123">
    <property type="term" value="P:RNA 3'-end processing"/>
    <property type="evidence" value="ECO:0007669"/>
    <property type="project" value="TreeGrafter"/>
</dbReference>
<comment type="caution">
    <text evidence="8">The sequence shown here is derived from an EMBL/GenBank/DDBJ whole genome shotgun (WGS) entry which is preliminary data.</text>
</comment>
<dbReference type="PANTHER" id="PTHR23092">
    <property type="entry name" value="POLY(A) RNA POLYMERASE"/>
    <property type="match status" value="1"/>
</dbReference>
<evidence type="ECO:0000256" key="5">
    <source>
        <dbReference type="SAM" id="MobiDB-lite"/>
    </source>
</evidence>
<dbReference type="RefSeq" id="XP_020133313.1">
    <property type="nucleotide sequence ID" value="XM_020279267.1"/>
</dbReference>
<dbReference type="AlphaFoldDB" id="A0A1J9R937"/>
<dbReference type="Pfam" id="PF22600">
    <property type="entry name" value="MTPAP-like_central"/>
    <property type="match status" value="1"/>
</dbReference>
<proteinExistence type="inferred from homology"/>
<evidence type="ECO:0000313" key="8">
    <source>
        <dbReference type="EMBL" id="OJD37072.1"/>
    </source>
</evidence>
<dbReference type="GO" id="GO:0031499">
    <property type="term" value="C:TRAMP complex"/>
    <property type="evidence" value="ECO:0007669"/>
    <property type="project" value="TreeGrafter"/>
</dbReference>
<dbReference type="EMBL" id="MNUE01000008">
    <property type="protein sequence ID" value="OJD37072.1"/>
    <property type="molecule type" value="Genomic_DNA"/>
</dbReference>
<evidence type="ECO:0000259" key="7">
    <source>
        <dbReference type="Pfam" id="PF22600"/>
    </source>
</evidence>
<dbReference type="SUPFAM" id="SSF81631">
    <property type="entry name" value="PAP/OAS1 substrate-binding domain"/>
    <property type="match status" value="1"/>
</dbReference>
<dbReference type="InterPro" id="IPR045862">
    <property type="entry name" value="Trf4-like"/>
</dbReference>
<dbReference type="GO" id="GO:0046872">
    <property type="term" value="F:metal ion binding"/>
    <property type="evidence" value="ECO:0007669"/>
    <property type="project" value="UniProtKB-KW"/>
</dbReference>
<keyword evidence="9" id="KW-1185">Reference proteome</keyword>
<feature type="domain" description="PAP-associated" evidence="6">
    <location>
        <begin position="419"/>
        <end position="487"/>
    </location>
</feature>